<dbReference type="UniPathway" id="UPA00559"/>
<dbReference type="Proteomes" id="UP000006565">
    <property type="component" value="Chromosome"/>
</dbReference>
<dbReference type="CDD" id="cd11647">
    <property type="entry name" value="DHP5_DphB"/>
    <property type="match status" value="1"/>
</dbReference>
<dbReference type="PANTHER" id="PTHR10882">
    <property type="entry name" value="DIPHTHINE SYNTHASE"/>
    <property type="match status" value="1"/>
</dbReference>
<feature type="binding site" evidence="6 7">
    <location>
        <position position="165"/>
    </location>
    <ligand>
        <name>S-adenosyl-L-methionine</name>
        <dbReference type="ChEBI" id="CHEBI:59789"/>
    </ligand>
</feature>
<feature type="binding site" evidence="6 7">
    <location>
        <position position="88"/>
    </location>
    <ligand>
        <name>S-adenosyl-L-methionine</name>
        <dbReference type="ChEBI" id="CHEBI:59789"/>
    </ligand>
</feature>
<dbReference type="GeneID" id="9743187"/>
<evidence type="ECO:0000256" key="3">
    <source>
        <dbReference type="ARBA" id="ARBA00022603"/>
    </source>
</evidence>
<dbReference type="Pfam" id="PF00590">
    <property type="entry name" value="TP_methylase"/>
    <property type="match status" value="1"/>
</dbReference>
<dbReference type="InterPro" id="IPR014776">
    <property type="entry name" value="4pyrrole_Mease_sub2"/>
</dbReference>
<dbReference type="PANTHER" id="PTHR10882:SF0">
    <property type="entry name" value="DIPHTHINE METHYL ESTER SYNTHASE"/>
    <property type="match status" value="1"/>
</dbReference>
<keyword evidence="3 6" id="KW-0489">Methyltransferase</keyword>
<dbReference type="PIRSF" id="PIRSF036432">
    <property type="entry name" value="Diphthine_synth"/>
    <property type="match status" value="1"/>
</dbReference>
<dbReference type="Gene3D" id="3.40.1010.10">
    <property type="entry name" value="Cobalt-precorrin-4 Transmethylase, Domain 1"/>
    <property type="match status" value="1"/>
</dbReference>
<keyword evidence="5 6" id="KW-0949">S-adenosyl-L-methionine</keyword>
<proteinExistence type="inferred from homology"/>
<dbReference type="SUPFAM" id="SSF53790">
    <property type="entry name" value="Tetrapyrrole methylase"/>
    <property type="match status" value="1"/>
</dbReference>
<sequence>MLYFVGLGLFDEKDISIKGLERIRDSDEIFLESYTSRLTGTNIQKMELLYGKKLTILGRQDVENEPEKILEAAKKGDAVFLTGGDPMVSTTHSDLRIRAMREGIETAIIHASSIQSAVCGLSGLQNYRFGKSCSVPYPEKGWFPTTPLNTILKNLDDNLHTIVFLDIKPDRFMTVNEGIEIIEQMAGMENKTPPKLYIGIARAGSDAPAVIAGDAEKLKSADFGDPLHILIVPGELHMMEQEYLETFAGL</sequence>
<evidence type="ECO:0000259" key="8">
    <source>
        <dbReference type="Pfam" id="PF00590"/>
    </source>
</evidence>
<dbReference type="HAMAP" id="MF_01084">
    <property type="entry name" value="Diphthine_synth"/>
    <property type="match status" value="1"/>
</dbReference>
<dbReference type="InterPro" id="IPR004551">
    <property type="entry name" value="Dphthn_synthase"/>
</dbReference>
<dbReference type="Gene3D" id="3.30.950.10">
    <property type="entry name" value="Methyltransferase, Cobalt-precorrin-4 Transmethylase, Domain 2"/>
    <property type="match status" value="1"/>
</dbReference>
<evidence type="ECO:0000256" key="5">
    <source>
        <dbReference type="ARBA" id="ARBA00022691"/>
    </source>
</evidence>
<dbReference type="InterPro" id="IPR014777">
    <property type="entry name" value="4pyrrole_Mease_sub1"/>
</dbReference>
<comment type="similarity">
    <text evidence="2 6">Belongs to the diphthine synthase family.</text>
</comment>
<dbReference type="KEGG" id="mpi:Mpet_0734"/>
<evidence type="ECO:0000256" key="6">
    <source>
        <dbReference type="HAMAP-Rule" id="MF_01084"/>
    </source>
</evidence>
<dbReference type="EMBL" id="CP002117">
    <property type="protein sequence ID" value="ADN35508.1"/>
    <property type="molecule type" value="Genomic_DNA"/>
</dbReference>
<evidence type="ECO:0000256" key="7">
    <source>
        <dbReference type="PIRSR" id="PIRSR036432-1"/>
    </source>
</evidence>
<evidence type="ECO:0000313" key="10">
    <source>
        <dbReference type="Proteomes" id="UP000006565"/>
    </source>
</evidence>
<protein>
    <recommendedName>
        <fullName evidence="6">Diphthine synthase</fullName>
        <ecNumber evidence="6">2.1.1.98</ecNumber>
    </recommendedName>
    <alternativeName>
        <fullName evidence="6">Diphthamide biosynthesis methyltransferase</fullName>
    </alternativeName>
</protein>
<evidence type="ECO:0000256" key="2">
    <source>
        <dbReference type="ARBA" id="ARBA00006729"/>
    </source>
</evidence>
<dbReference type="NCBIfam" id="TIGR00522">
    <property type="entry name" value="dph5"/>
    <property type="match status" value="1"/>
</dbReference>
<dbReference type="EC" id="2.1.1.98" evidence="6"/>
<dbReference type="STRING" id="679926.Mpet_0734"/>
<comment type="pathway">
    <text evidence="1 6">Protein modification; peptidyl-diphthamide biosynthesis.</text>
</comment>
<dbReference type="GO" id="GO:0032259">
    <property type="term" value="P:methylation"/>
    <property type="evidence" value="ECO:0007669"/>
    <property type="project" value="UniProtKB-KW"/>
</dbReference>
<feature type="domain" description="Tetrapyrrole methylase" evidence="8">
    <location>
        <begin position="1"/>
        <end position="182"/>
    </location>
</feature>
<dbReference type="InterPro" id="IPR000878">
    <property type="entry name" value="4pyrrol_Mease"/>
</dbReference>
<comment type="catalytic activity">
    <reaction evidence="6">
        <text>2-[(3S)-amino-3-carboxypropyl]-L-histidyl-[translation elongation factor 2] + 3 S-adenosyl-L-methionine = diphthine-[translation elongation factor 2] + 3 S-adenosyl-L-homocysteine + 3 H(+)</text>
        <dbReference type="Rhea" id="RHEA:36415"/>
        <dbReference type="Rhea" id="RHEA-COMP:9749"/>
        <dbReference type="Rhea" id="RHEA-COMP:10172"/>
        <dbReference type="ChEBI" id="CHEBI:15378"/>
        <dbReference type="ChEBI" id="CHEBI:57856"/>
        <dbReference type="ChEBI" id="CHEBI:59789"/>
        <dbReference type="ChEBI" id="CHEBI:73995"/>
        <dbReference type="ChEBI" id="CHEBI:82696"/>
        <dbReference type="EC" id="2.1.1.98"/>
    </reaction>
</comment>
<dbReference type="RefSeq" id="WP_013328686.1">
    <property type="nucleotide sequence ID" value="NC_014507.1"/>
</dbReference>
<reference evidence="9 10" key="1">
    <citation type="journal article" date="2010" name="Stand. Genomic Sci.">
        <title>Complete genome sequence of Methanoplanus petrolearius type strain (SEBR 4847).</title>
        <authorList>
            <person name="Brambilla E."/>
            <person name="Djao O.D."/>
            <person name="Daligault H."/>
            <person name="Lapidus A."/>
            <person name="Lucas S."/>
            <person name="Hammon N."/>
            <person name="Nolan M."/>
            <person name="Tice H."/>
            <person name="Cheng J.F."/>
            <person name="Han C."/>
            <person name="Tapia R."/>
            <person name="Goodwin L."/>
            <person name="Pitluck S."/>
            <person name="Liolios K."/>
            <person name="Ivanova N."/>
            <person name="Mavromatis K."/>
            <person name="Mikhailova N."/>
            <person name="Pati A."/>
            <person name="Chen A."/>
            <person name="Palaniappan K."/>
            <person name="Land M."/>
            <person name="Hauser L."/>
            <person name="Chang Y.J."/>
            <person name="Jeffries C.D."/>
            <person name="Rohde M."/>
            <person name="Spring S."/>
            <person name="Sikorski J."/>
            <person name="Goker M."/>
            <person name="Woyke T."/>
            <person name="Bristow J."/>
            <person name="Eisen J.A."/>
            <person name="Markowitz V."/>
            <person name="Hugenholtz P."/>
            <person name="Kyrpides N.C."/>
            <person name="Klenk H.P."/>
        </authorList>
    </citation>
    <scope>NUCLEOTIDE SEQUENCE [LARGE SCALE GENOMIC DNA]</scope>
    <source>
        <strain evidence="10">DSM 11571 / OCM 486 / SEBR 4847</strain>
    </source>
</reference>
<feature type="binding site" evidence="6 7">
    <location>
        <begin position="113"/>
        <end position="114"/>
    </location>
    <ligand>
        <name>S-adenosyl-L-methionine</name>
        <dbReference type="ChEBI" id="CHEBI:59789"/>
    </ligand>
</feature>
<comment type="subunit">
    <text evidence="6">Homodimer.</text>
</comment>
<dbReference type="GO" id="GO:0017183">
    <property type="term" value="P:protein histidyl modification to diphthamide"/>
    <property type="evidence" value="ECO:0007669"/>
    <property type="project" value="UniProtKB-UniRule"/>
</dbReference>
<organism evidence="9 10">
    <name type="scientific">Methanolacinia petrolearia (strain DSM 11571 / OCM 486 / SEBR 4847)</name>
    <name type="common">Methanoplanus petrolearius</name>
    <dbReference type="NCBI Taxonomy" id="679926"/>
    <lineage>
        <taxon>Archaea</taxon>
        <taxon>Methanobacteriati</taxon>
        <taxon>Methanobacteriota</taxon>
        <taxon>Stenosarchaea group</taxon>
        <taxon>Methanomicrobia</taxon>
        <taxon>Methanomicrobiales</taxon>
        <taxon>Methanomicrobiaceae</taxon>
        <taxon>Methanolacinia</taxon>
    </lineage>
</organism>
<feature type="binding site" evidence="6 7">
    <location>
        <position position="228"/>
    </location>
    <ligand>
        <name>S-adenosyl-L-methionine</name>
        <dbReference type="ChEBI" id="CHEBI:59789"/>
    </ligand>
</feature>
<feature type="binding site" evidence="6 7">
    <location>
        <position position="203"/>
    </location>
    <ligand>
        <name>S-adenosyl-L-methionine</name>
        <dbReference type="ChEBI" id="CHEBI:59789"/>
    </ligand>
</feature>
<evidence type="ECO:0000256" key="1">
    <source>
        <dbReference type="ARBA" id="ARBA00005156"/>
    </source>
</evidence>
<keyword evidence="10" id="KW-1185">Reference proteome</keyword>
<feature type="binding site" evidence="6 7">
    <location>
        <position position="85"/>
    </location>
    <ligand>
        <name>S-adenosyl-L-methionine</name>
        <dbReference type="ChEBI" id="CHEBI:59789"/>
    </ligand>
</feature>
<dbReference type="InterPro" id="IPR035996">
    <property type="entry name" value="4pyrrol_Methylase_sf"/>
</dbReference>
<dbReference type="GO" id="GO:0004164">
    <property type="term" value="F:diphthine synthase activity"/>
    <property type="evidence" value="ECO:0007669"/>
    <property type="project" value="UniProtKB-UniRule"/>
</dbReference>
<accession>E1RIJ5</accession>
<dbReference type="OrthoDB" id="39139at2157"/>
<dbReference type="AlphaFoldDB" id="E1RIJ5"/>
<comment type="function">
    <text evidence="6">S-adenosyl-L-methionine-dependent methyltransferase that catalyzes the trimethylation of the amino group of the modified target histidine residue in translation elongation factor 2 (EF-2), to form an intermediate called diphthine. The three successive methylation reactions represent the second step of diphthamide biosynthesis.</text>
</comment>
<feature type="binding site" evidence="6 7">
    <location>
        <position position="9"/>
    </location>
    <ligand>
        <name>S-adenosyl-L-methionine</name>
        <dbReference type="ChEBI" id="CHEBI:59789"/>
    </ligand>
</feature>
<evidence type="ECO:0000256" key="4">
    <source>
        <dbReference type="ARBA" id="ARBA00022679"/>
    </source>
</evidence>
<gene>
    <name evidence="6" type="primary">dphB</name>
    <name evidence="9" type="ordered locus">Mpet_0734</name>
</gene>
<evidence type="ECO:0000313" key="9">
    <source>
        <dbReference type="EMBL" id="ADN35508.1"/>
    </source>
</evidence>
<dbReference type="eggNOG" id="arCOG04161">
    <property type="taxonomic scope" value="Archaea"/>
</dbReference>
<name>E1RIJ5_METP4</name>
<dbReference type="HOGENOM" id="CLU_066040_0_0_2"/>
<keyword evidence="4 6" id="KW-0808">Transferase</keyword>